<proteinExistence type="predicted"/>
<evidence type="ECO:0000313" key="1">
    <source>
        <dbReference type="EMBL" id="ETI36141.1"/>
    </source>
</evidence>
<comment type="caution">
    <text evidence="1">The sequence shown here is derived from an EMBL/GenBank/DDBJ whole genome shotgun (WGS) entry which is preliminary data.</text>
</comment>
<organism evidence="1 2">
    <name type="scientific">Phytophthora nicotianae P1569</name>
    <dbReference type="NCBI Taxonomy" id="1317065"/>
    <lineage>
        <taxon>Eukaryota</taxon>
        <taxon>Sar</taxon>
        <taxon>Stramenopiles</taxon>
        <taxon>Oomycota</taxon>
        <taxon>Peronosporomycetes</taxon>
        <taxon>Peronosporales</taxon>
        <taxon>Peronosporaceae</taxon>
        <taxon>Phytophthora</taxon>
    </lineage>
</organism>
<gene>
    <name evidence="1" type="ORF">F443_17696</name>
</gene>
<dbReference type="HOGENOM" id="CLU_1021082_0_0_1"/>
<name>V9EAX0_PHYNI</name>
<dbReference type="EMBL" id="ANIZ01003059">
    <property type="protein sequence ID" value="ETI36141.1"/>
    <property type="molecule type" value="Genomic_DNA"/>
</dbReference>
<protein>
    <submittedName>
        <fullName evidence="1">Uncharacterized protein</fullName>
    </submittedName>
</protein>
<dbReference type="AlphaFoldDB" id="V9EAX0"/>
<accession>V9EAX0</accession>
<keyword evidence="2" id="KW-1185">Reference proteome</keyword>
<reference evidence="1 2" key="1">
    <citation type="submission" date="2013-11" db="EMBL/GenBank/DDBJ databases">
        <title>The Genome Sequence of Phytophthora parasitica P1569.</title>
        <authorList>
            <consortium name="The Broad Institute Genomics Platform"/>
            <person name="Russ C."/>
            <person name="Tyler B."/>
            <person name="Panabieres F."/>
            <person name="Shan W."/>
            <person name="Tripathy S."/>
            <person name="Grunwald N."/>
            <person name="Machado M."/>
            <person name="Johnson C.S."/>
            <person name="Arredondo F."/>
            <person name="Hong C."/>
            <person name="Coffey M."/>
            <person name="Young S.K."/>
            <person name="Zeng Q."/>
            <person name="Gargeya S."/>
            <person name="Fitzgerald M."/>
            <person name="Abouelleil A."/>
            <person name="Alvarado L."/>
            <person name="Chapman S.B."/>
            <person name="Gainer-Dewar J."/>
            <person name="Goldberg J."/>
            <person name="Griggs A."/>
            <person name="Gujja S."/>
            <person name="Hansen M."/>
            <person name="Howarth C."/>
            <person name="Imamovic A."/>
            <person name="Ireland A."/>
            <person name="Larimer J."/>
            <person name="McCowan C."/>
            <person name="Murphy C."/>
            <person name="Pearson M."/>
            <person name="Poon T.W."/>
            <person name="Priest M."/>
            <person name="Roberts A."/>
            <person name="Saif S."/>
            <person name="Shea T."/>
            <person name="Sykes S."/>
            <person name="Wortman J."/>
            <person name="Nusbaum C."/>
            <person name="Birren B."/>
        </authorList>
    </citation>
    <scope>NUCLEOTIDE SEQUENCE [LARGE SCALE GENOMIC DNA]</scope>
    <source>
        <strain evidence="1 2">P1569</strain>
    </source>
</reference>
<sequence length="273" mass="32045">MHLRSDEERLYRKCYSHILLLENSCRCHFHDKAVIALASYRQDSCVDESNLHSKKHKKGWINAAKSNSPLITPLVVRSTRLLSLLLSIVERWGRRRSTARHLVVSWLLRLTIRHTWWCLGLTVRCSWWLRLAVRCTCCLRVLLIRSVWRVRRQVVRTVLRRLRRLVVATSRNLSLRYRHSAVWRHGRLRHSVASGRRVVRVAVRHRSHPTKTTRLRVFRHSTVRLCLHRRHRRHRRLLGIAAARRILSRVIVCKVSSTSTASSASTTISTSAV</sequence>
<evidence type="ECO:0000313" key="2">
    <source>
        <dbReference type="Proteomes" id="UP000018721"/>
    </source>
</evidence>
<dbReference type="Proteomes" id="UP000018721">
    <property type="component" value="Unassembled WGS sequence"/>
</dbReference>